<dbReference type="NCBIfam" id="TIGR00096">
    <property type="entry name" value="16S rRNA (cytidine(1402)-2'-O)-methyltransferase"/>
    <property type="match status" value="1"/>
</dbReference>
<dbReference type="GO" id="GO:0005737">
    <property type="term" value="C:cytoplasm"/>
    <property type="evidence" value="ECO:0007669"/>
    <property type="project" value="UniProtKB-SubCell"/>
</dbReference>
<evidence type="ECO:0000313" key="8">
    <source>
        <dbReference type="EMBL" id="NWH04201.1"/>
    </source>
</evidence>
<name>A0A850SZJ7_9BACT</name>
<reference evidence="8 9" key="1">
    <citation type="submission" date="2020-06" db="EMBL/GenBank/DDBJ databases">
        <title>High-quality draft genome of sulfate reducer Desulfobacter latus type strain AcrS2 isolated from marine sediment.</title>
        <authorList>
            <person name="Hoppe M."/>
            <person name="Larsen C.K."/>
            <person name="Marshall I.P.G."/>
            <person name="Schramm A."/>
            <person name="Marietou A.G."/>
        </authorList>
    </citation>
    <scope>NUCLEOTIDE SEQUENCE [LARGE SCALE GENOMIC DNA]</scope>
    <source>
        <strain evidence="8 9">AcRS2</strain>
    </source>
</reference>
<feature type="domain" description="Tetrapyrrole methylase" evidence="7">
    <location>
        <begin position="8"/>
        <end position="205"/>
    </location>
</feature>
<dbReference type="CDD" id="cd11648">
    <property type="entry name" value="RsmI"/>
    <property type="match status" value="1"/>
</dbReference>
<keyword evidence="3 6" id="KW-0489">Methyltransferase</keyword>
<dbReference type="PROSITE" id="PS01296">
    <property type="entry name" value="RSMI"/>
    <property type="match status" value="1"/>
</dbReference>
<evidence type="ECO:0000256" key="2">
    <source>
        <dbReference type="ARBA" id="ARBA00022552"/>
    </source>
</evidence>
<organism evidence="8 9">
    <name type="scientific">Desulfobacter latus</name>
    <dbReference type="NCBI Taxonomy" id="2292"/>
    <lineage>
        <taxon>Bacteria</taxon>
        <taxon>Pseudomonadati</taxon>
        <taxon>Thermodesulfobacteriota</taxon>
        <taxon>Desulfobacteria</taxon>
        <taxon>Desulfobacterales</taxon>
        <taxon>Desulfobacteraceae</taxon>
        <taxon>Desulfobacter</taxon>
    </lineage>
</organism>
<keyword evidence="2 6" id="KW-0698">rRNA processing</keyword>
<dbReference type="SUPFAM" id="SSF53790">
    <property type="entry name" value="Tetrapyrrole methylase"/>
    <property type="match status" value="1"/>
</dbReference>
<dbReference type="Pfam" id="PF00590">
    <property type="entry name" value="TP_methylase"/>
    <property type="match status" value="1"/>
</dbReference>
<evidence type="ECO:0000256" key="1">
    <source>
        <dbReference type="ARBA" id="ARBA00022490"/>
    </source>
</evidence>
<dbReference type="Gene3D" id="3.40.1010.10">
    <property type="entry name" value="Cobalt-precorrin-4 Transmethylase, Domain 1"/>
    <property type="match status" value="1"/>
</dbReference>
<evidence type="ECO:0000256" key="3">
    <source>
        <dbReference type="ARBA" id="ARBA00022603"/>
    </source>
</evidence>
<proteinExistence type="inferred from homology"/>
<dbReference type="FunFam" id="3.40.1010.10:FF:000002">
    <property type="entry name" value="Ribosomal RNA small subunit methyltransferase I"/>
    <property type="match status" value="1"/>
</dbReference>
<protein>
    <recommendedName>
        <fullName evidence="6">Ribosomal RNA small subunit methyltransferase I</fullName>
        <ecNumber evidence="6">2.1.1.198</ecNumber>
    </recommendedName>
    <alternativeName>
        <fullName evidence="6">16S rRNA 2'-O-ribose C1402 methyltransferase</fullName>
    </alternativeName>
    <alternativeName>
        <fullName evidence="6">rRNA (cytidine-2'-O-)-methyltransferase RsmI</fullName>
    </alternativeName>
</protein>
<dbReference type="EMBL" id="JACADJ010000008">
    <property type="protein sequence ID" value="NWH04201.1"/>
    <property type="molecule type" value="Genomic_DNA"/>
</dbReference>
<evidence type="ECO:0000259" key="7">
    <source>
        <dbReference type="Pfam" id="PF00590"/>
    </source>
</evidence>
<dbReference type="PIRSF" id="PIRSF005917">
    <property type="entry name" value="MTase_YraL"/>
    <property type="match status" value="1"/>
</dbReference>
<comment type="similarity">
    <text evidence="6">Belongs to the methyltransferase superfamily. RsmI family.</text>
</comment>
<dbReference type="RefSeq" id="WP_178365655.1">
    <property type="nucleotide sequence ID" value="NZ_JACADJ010000008.1"/>
</dbReference>
<dbReference type="EC" id="2.1.1.198" evidence="6"/>
<evidence type="ECO:0000256" key="6">
    <source>
        <dbReference type="HAMAP-Rule" id="MF_01877"/>
    </source>
</evidence>
<dbReference type="InterPro" id="IPR018063">
    <property type="entry name" value="SAM_MeTrfase_RsmI_CS"/>
</dbReference>
<comment type="catalytic activity">
    <reaction evidence="6">
        <text>cytidine(1402) in 16S rRNA + S-adenosyl-L-methionine = 2'-O-methylcytidine(1402) in 16S rRNA + S-adenosyl-L-homocysteine + H(+)</text>
        <dbReference type="Rhea" id="RHEA:42924"/>
        <dbReference type="Rhea" id="RHEA-COMP:10285"/>
        <dbReference type="Rhea" id="RHEA-COMP:10286"/>
        <dbReference type="ChEBI" id="CHEBI:15378"/>
        <dbReference type="ChEBI" id="CHEBI:57856"/>
        <dbReference type="ChEBI" id="CHEBI:59789"/>
        <dbReference type="ChEBI" id="CHEBI:74495"/>
        <dbReference type="ChEBI" id="CHEBI:82748"/>
        <dbReference type="EC" id="2.1.1.198"/>
    </reaction>
</comment>
<dbReference type="PANTHER" id="PTHR46111">
    <property type="entry name" value="RIBOSOMAL RNA SMALL SUBUNIT METHYLTRANSFERASE I"/>
    <property type="match status" value="1"/>
</dbReference>
<keyword evidence="4 6" id="KW-0808">Transferase</keyword>
<comment type="caution">
    <text evidence="8">The sequence shown here is derived from an EMBL/GenBank/DDBJ whole genome shotgun (WGS) entry which is preliminary data.</text>
</comment>
<dbReference type="Gene3D" id="3.30.950.10">
    <property type="entry name" value="Methyltransferase, Cobalt-precorrin-4 Transmethylase, Domain 2"/>
    <property type="match status" value="1"/>
</dbReference>
<dbReference type="GO" id="GO:0070677">
    <property type="term" value="F:rRNA (cytosine-2'-O-)-methyltransferase activity"/>
    <property type="evidence" value="ECO:0007669"/>
    <property type="project" value="UniProtKB-UniRule"/>
</dbReference>
<comment type="function">
    <text evidence="6">Catalyzes the 2'-O-methylation of the ribose of cytidine 1402 (C1402) in 16S rRNA.</text>
</comment>
<dbReference type="Proteomes" id="UP000553343">
    <property type="component" value="Unassembled WGS sequence"/>
</dbReference>
<dbReference type="InterPro" id="IPR014776">
    <property type="entry name" value="4pyrrole_Mease_sub2"/>
</dbReference>
<dbReference type="PANTHER" id="PTHR46111:SF1">
    <property type="entry name" value="RIBOSOMAL RNA SMALL SUBUNIT METHYLTRANSFERASE I"/>
    <property type="match status" value="1"/>
</dbReference>
<evidence type="ECO:0000313" key="9">
    <source>
        <dbReference type="Proteomes" id="UP000553343"/>
    </source>
</evidence>
<comment type="subcellular location">
    <subcellularLocation>
        <location evidence="6">Cytoplasm</location>
    </subcellularLocation>
</comment>
<dbReference type="InterPro" id="IPR014777">
    <property type="entry name" value="4pyrrole_Mease_sub1"/>
</dbReference>
<dbReference type="HAMAP" id="MF_01877">
    <property type="entry name" value="16SrRNA_methyltr_I"/>
    <property type="match status" value="1"/>
</dbReference>
<keyword evidence="1 6" id="KW-0963">Cytoplasm</keyword>
<evidence type="ECO:0000256" key="5">
    <source>
        <dbReference type="ARBA" id="ARBA00022691"/>
    </source>
</evidence>
<dbReference type="InterPro" id="IPR035996">
    <property type="entry name" value="4pyrrol_Methylase_sf"/>
</dbReference>
<keyword evidence="9" id="KW-1185">Reference proteome</keyword>
<dbReference type="AlphaFoldDB" id="A0A850SZJ7"/>
<accession>A0A850SZJ7</accession>
<evidence type="ECO:0000256" key="4">
    <source>
        <dbReference type="ARBA" id="ARBA00022679"/>
    </source>
</evidence>
<dbReference type="InterPro" id="IPR008189">
    <property type="entry name" value="rRNA_ssu_MeTfrase_I"/>
</dbReference>
<gene>
    <name evidence="6 8" type="primary">rsmI</name>
    <name evidence="8" type="ORF">HXW94_04220</name>
</gene>
<sequence length="283" mass="30656">MSGALYATLYIVSTPLGNLEDMTFRAVRILNEVDLIAAEDTRHSKKLLGHYGITTPTIACHEHNETQSAQDLIQRLENGTTIALISDAGTPLISDPGYRLVSQAGEKGIPIVPVPGCNAAITGLSASGLPTDSFIFLGFPPKKQGRLDNFLNDAAHHKATLIFYESPRRVIRLISSAITAFGDRQACLARELTKQYEEFIRGPLSLILSTLGARATIKGECVLFIKGADEQSVDLSLDQIEAMIMDGLNQNMGTGELAKKISKLANCPKSQIYAMILALKNRS</sequence>
<dbReference type="InterPro" id="IPR000878">
    <property type="entry name" value="4pyrrol_Mease"/>
</dbReference>
<keyword evidence="5 6" id="KW-0949">S-adenosyl-L-methionine</keyword>